<evidence type="ECO:0000313" key="1">
    <source>
        <dbReference type="EMBL" id="KAA8580242.1"/>
    </source>
</evidence>
<dbReference type="AlphaFoldDB" id="A0A5J5CEC6"/>
<gene>
    <name evidence="1" type="ORF">FQN60_005777</name>
</gene>
<keyword evidence="2" id="KW-1185">Reference proteome</keyword>
<proteinExistence type="predicted"/>
<organism evidence="1 2">
    <name type="scientific">Etheostoma spectabile</name>
    <name type="common">orangethroat darter</name>
    <dbReference type="NCBI Taxonomy" id="54343"/>
    <lineage>
        <taxon>Eukaryota</taxon>
        <taxon>Metazoa</taxon>
        <taxon>Chordata</taxon>
        <taxon>Craniata</taxon>
        <taxon>Vertebrata</taxon>
        <taxon>Euteleostomi</taxon>
        <taxon>Actinopterygii</taxon>
        <taxon>Neopterygii</taxon>
        <taxon>Teleostei</taxon>
        <taxon>Neoteleostei</taxon>
        <taxon>Acanthomorphata</taxon>
        <taxon>Eupercaria</taxon>
        <taxon>Perciformes</taxon>
        <taxon>Percoidei</taxon>
        <taxon>Percidae</taxon>
        <taxon>Etheostomatinae</taxon>
        <taxon>Etheostoma</taxon>
    </lineage>
</organism>
<evidence type="ECO:0000313" key="2">
    <source>
        <dbReference type="Proteomes" id="UP000327493"/>
    </source>
</evidence>
<name>A0A5J5CEC6_9PERO</name>
<protein>
    <submittedName>
        <fullName evidence="1">Uncharacterized protein</fullName>
    </submittedName>
</protein>
<dbReference type="Proteomes" id="UP000327493">
    <property type="component" value="Chromosome 23"/>
</dbReference>
<accession>A0A5J5CEC6</accession>
<sequence length="64" mass="7039">MVTSLPLIPLGKDSKRSAEIVASPSLDVFLPEDEDNPYESVTTAVTRKPCSLDINHQLNAFPRN</sequence>
<reference evidence="1 2" key="1">
    <citation type="submission" date="2019-08" db="EMBL/GenBank/DDBJ databases">
        <title>A chromosome-level genome assembly, high-density linkage maps, and genome scans reveal the genomic architecture of hybrid incompatibilities underlying speciation via character displacement in darters (Percidae: Etheostominae).</title>
        <authorList>
            <person name="Moran R.L."/>
            <person name="Catchen J.M."/>
            <person name="Fuller R.C."/>
        </authorList>
    </citation>
    <scope>NUCLEOTIDE SEQUENCE [LARGE SCALE GENOMIC DNA]</scope>
    <source>
        <strain evidence="1">EspeVRDwgs_2016</strain>
        <tissue evidence="1">Muscle</tissue>
    </source>
</reference>
<comment type="caution">
    <text evidence="1">The sequence shown here is derived from an EMBL/GenBank/DDBJ whole genome shotgun (WGS) entry which is preliminary data.</text>
</comment>
<dbReference type="EMBL" id="VOFY01000023">
    <property type="protein sequence ID" value="KAA8580242.1"/>
    <property type="molecule type" value="Genomic_DNA"/>
</dbReference>
<feature type="non-terminal residue" evidence="1">
    <location>
        <position position="64"/>
    </location>
</feature>